<dbReference type="CDD" id="cd00093">
    <property type="entry name" value="HTH_XRE"/>
    <property type="match status" value="1"/>
</dbReference>
<dbReference type="SMART" id="SM00530">
    <property type="entry name" value="HTH_XRE"/>
    <property type="match status" value="1"/>
</dbReference>
<evidence type="ECO:0000313" key="2">
    <source>
        <dbReference type="EMBL" id="MPN15147.1"/>
    </source>
</evidence>
<feature type="domain" description="HTH cro/C1-type" evidence="1">
    <location>
        <begin position="14"/>
        <end position="61"/>
    </location>
</feature>
<dbReference type="GO" id="GO:0003677">
    <property type="term" value="F:DNA binding"/>
    <property type="evidence" value="ECO:0007669"/>
    <property type="project" value="InterPro"/>
</dbReference>
<dbReference type="InterPro" id="IPR001387">
    <property type="entry name" value="Cro/C1-type_HTH"/>
</dbReference>
<proteinExistence type="predicted"/>
<gene>
    <name evidence="2" type="ORF">SDC9_162476</name>
</gene>
<evidence type="ECO:0000259" key="1">
    <source>
        <dbReference type="PROSITE" id="PS50943"/>
    </source>
</evidence>
<dbReference type="Gene3D" id="1.10.260.40">
    <property type="entry name" value="lambda repressor-like DNA-binding domains"/>
    <property type="match status" value="1"/>
</dbReference>
<reference evidence="2" key="1">
    <citation type="submission" date="2019-08" db="EMBL/GenBank/DDBJ databases">
        <authorList>
            <person name="Kucharzyk K."/>
            <person name="Murdoch R.W."/>
            <person name="Higgins S."/>
            <person name="Loffler F."/>
        </authorList>
    </citation>
    <scope>NUCLEOTIDE SEQUENCE</scope>
</reference>
<name>A0A645FL59_9ZZZZ</name>
<dbReference type="InterPro" id="IPR010982">
    <property type="entry name" value="Lambda_DNA-bd_dom_sf"/>
</dbReference>
<dbReference type="AlphaFoldDB" id="A0A645FL59"/>
<accession>A0A645FL59</accession>
<dbReference type="Pfam" id="PF01381">
    <property type="entry name" value="HTH_3"/>
    <property type="match status" value="1"/>
</dbReference>
<dbReference type="PROSITE" id="PS50943">
    <property type="entry name" value="HTH_CROC1"/>
    <property type="match status" value="1"/>
</dbReference>
<sequence length="64" mass="7093">MRINKLKFQFALGRAGLTQAELAEKIHMSRGNLSTIVNGKSCQPKTMFKIADGLDVDVTELLED</sequence>
<comment type="caution">
    <text evidence="2">The sequence shown here is derived from an EMBL/GenBank/DDBJ whole genome shotgun (WGS) entry which is preliminary data.</text>
</comment>
<dbReference type="EMBL" id="VSSQ01061858">
    <property type="protein sequence ID" value="MPN15147.1"/>
    <property type="molecule type" value="Genomic_DNA"/>
</dbReference>
<organism evidence="2">
    <name type="scientific">bioreactor metagenome</name>
    <dbReference type="NCBI Taxonomy" id="1076179"/>
    <lineage>
        <taxon>unclassified sequences</taxon>
        <taxon>metagenomes</taxon>
        <taxon>ecological metagenomes</taxon>
    </lineage>
</organism>
<dbReference type="SUPFAM" id="SSF47413">
    <property type="entry name" value="lambda repressor-like DNA-binding domains"/>
    <property type="match status" value="1"/>
</dbReference>
<protein>
    <recommendedName>
        <fullName evidence="1">HTH cro/C1-type domain-containing protein</fullName>
    </recommendedName>
</protein>